<keyword evidence="2" id="KW-1185">Reference proteome</keyword>
<evidence type="ECO:0000313" key="2">
    <source>
        <dbReference type="Proteomes" id="UP000481360"/>
    </source>
</evidence>
<dbReference type="InterPro" id="IPR007061">
    <property type="entry name" value="MST-like"/>
</dbReference>
<dbReference type="Gene3D" id="1.20.120.450">
    <property type="entry name" value="dinb family like domain"/>
    <property type="match status" value="1"/>
</dbReference>
<dbReference type="InterPro" id="IPR034660">
    <property type="entry name" value="DinB/YfiT-like"/>
</dbReference>
<dbReference type="EMBL" id="JAAMPJ010000014">
    <property type="protein sequence ID" value="NGY64905.1"/>
    <property type="molecule type" value="Genomic_DNA"/>
</dbReference>
<comment type="caution">
    <text evidence="1">The sequence shown here is derived from an EMBL/GenBank/DDBJ whole genome shotgun (WGS) entry which is preliminary data.</text>
</comment>
<dbReference type="Proteomes" id="UP000481360">
    <property type="component" value="Unassembled WGS sequence"/>
</dbReference>
<evidence type="ECO:0000313" key="1">
    <source>
        <dbReference type="EMBL" id="NGY64905.1"/>
    </source>
</evidence>
<dbReference type="Pfam" id="PF04978">
    <property type="entry name" value="MST"/>
    <property type="match status" value="1"/>
</dbReference>
<reference evidence="1 2" key="1">
    <citation type="submission" date="2020-03" db="EMBL/GenBank/DDBJ databases">
        <title>Isolation and identification of active actinomycetes.</title>
        <authorList>
            <person name="Sun X."/>
        </authorList>
    </citation>
    <scope>NUCLEOTIDE SEQUENCE [LARGE SCALE GENOMIC DNA]</scope>
    <source>
        <strain evidence="1 2">NEAU-D13</strain>
    </source>
</reference>
<gene>
    <name evidence="1" type="ORF">G7043_38930</name>
</gene>
<dbReference type="RefSeq" id="WP_166053711.1">
    <property type="nucleotide sequence ID" value="NZ_JAAMPJ010000014.1"/>
</dbReference>
<sequence>MASDPKADLHRYLKVARQAVRWKLEGLSEYDVRRPLTPTATNLLGLVKHLATTEQGYFGDCMGRSFGEKLPWADLYDTDPNADMFATAEESREDLLALYERVAEFSDSVIAELPLNAPGVVPWWPEERRYVTLHLLLVHMIAETNRHAGHADILREGLDGEAGLREGLSNLPEQDWATHRERVERAAREASGQASGRV</sequence>
<proteinExistence type="predicted"/>
<protein>
    <submittedName>
        <fullName evidence="1">DinB family protein</fullName>
    </submittedName>
</protein>
<accession>A0A7C9RWA0</accession>
<organism evidence="1 2">
    <name type="scientific">Lentzea alba</name>
    <dbReference type="NCBI Taxonomy" id="2714351"/>
    <lineage>
        <taxon>Bacteria</taxon>
        <taxon>Bacillati</taxon>
        <taxon>Actinomycetota</taxon>
        <taxon>Actinomycetes</taxon>
        <taxon>Pseudonocardiales</taxon>
        <taxon>Pseudonocardiaceae</taxon>
        <taxon>Lentzea</taxon>
    </lineage>
</organism>
<name>A0A7C9RWA0_9PSEU</name>
<dbReference type="SUPFAM" id="SSF109854">
    <property type="entry name" value="DinB/YfiT-like putative metalloenzymes"/>
    <property type="match status" value="1"/>
</dbReference>
<dbReference type="AlphaFoldDB" id="A0A7C9RWA0"/>